<dbReference type="PIRSF" id="PIRSF028744">
    <property type="entry name" value="Addict_mod_HI1419"/>
    <property type="match status" value="1"/>
</dbReference>
<reference evidence="2" key="1">
    <citation type="submission" date="2017-05" db="EMBL/GenBank/DDBJ databases">
        <title>Complete and WGS of Bordetella genogroups.</title>
        <authorList>
            <person name="Spilker T."/>
            <person name="Lipuma J."/>
        </authorList>
    </citation>
    <scope>NUCLEOTIDE SEQUENCE [LARGE SCALE GENOMIC DNA]</scope>
    <source>
        <strain evidence="2">AU16122</strain>
    </source>
</reference>
<evidence type="ECO:0000313" key="1">
    <source>
        <dbReference type="EMBL" id="OZI30618.1"/>
    </source>
</evidence>
<protein>
    <submittedName>
        <fullName evidence="1">Addiction module antitoxin RelB</fullName>
    </submittedName>
</protein>
<dbReference type="NCBIfam" id="TIGR02683">
    <property type="entry name" value="upstrm_HI1419"/>
    <property type="match status" value="1"/>
</dbReference>
<accession>A0A261RZT5</accession>
<dbReference type="InterPro" id="IPR014056">
    <property type="entry name" value="TypeIITA-like_toxin_pred"/>
</dbReference>
<evidence type="ECO:0000313" key="2">
    <source>
        <dbReference type="Proteomes" id="UP000216020"/>
    </source>
</evidence>
<dbReference type="Proteomes" id="UP000216020">
    <property type="component" value="Unassembled WGS sequence"/>
</dbReference>
<keyword evidence="2" id="KW-1185">Reference proteome</keyword>
<dbReference type="RefSeq" id="WP_094855042.1">
    <property type="nucleotide sequence ID" value="NZ_NEVM01000005.1"/>
</dbReference>
<dbReference type="PANTHER" id="PTHR41791">
    <property type="entry name" value="SSL7039 PROTEIN"/>
    <property type="match status" value="1"/>
</dbReference>
<name>A0A261RZT5_9BORD</name>
<proteinExistence type="predicted"/>
<sequence>MPNLKLRETEVFASWLERLRDPLAKSHVIRRLARARMGNFGDVAPVGEGISEMRIHEGAGYRVYYTRENDVVYLLLCGGDKKSQTRDIAAAKRLWGELKGSAVK</sequence>
<organism evidence="1 2">
    <name type="scientific">Bordetella genomosp. 10</name>
    <dbReference type="NCBI Taxonomy" id="1416804"/>
    <lineage>
        <taxon>Bacteria</taxon>
        <taxon>Pseudomonadati</taxon>
        <taxon>Pseudomonadota</taxon>
        <taxon>Betaproteobacteria</taxon>
        <taxon>Burkholderiales</taxon>
        <taxon>Alcaligenaceae</taxon>
        <taxon>Bordetella</taxon>
    </lineage>
</organism>
<dbReference type="EMBL" id="NEVM01000005">
    <property type="protein sequence ID" value="OZI30618.1"/>
    <property type="molecule type" value="Genomic_DNA"/>
</dbReference>
<gene>
    <name evidence="1" type="ORF">CAL29_21695</name>
</gene>
<dbReference type="OrthoDB" id="9800258at2"/>
<comment type="caution">
    <text evidence="1">The sequence shown here is derived from an EMBL/GenBank/DDBJ whole genome shotgun (WGS) entry which is preliminary data.</text>
</comment>
<dbReference type="PANTHER" id="PTHR41791:SF1">
    <property type="entry name" value="SSL7039 PROTEIN"/>
    <property type="match status" value="1"/>
</dbReference>
<dbReference type="AlphaFoldDB" id="A0A261RZT5"/>